<feature type="transmembrane region" description="Helical" evidence="1">
    <location>
        <begin position="817"/>
        <end position="837"/>
    </location>
</feature>
<feature type="transmembrane region" description="Helical" evidence="1">
    <location>
        <begin position="1035"/>
        <end position="1057"/>
    </location>
</feature>
<reference evidence="2 3" key="2">
    <citation type="journal article" date="2022" name="Mol. Biol. Evol.">
        <title>Comparative Genomics Reveals Insights into the Divergent Evolution of Astigmatic Mites and Household Pest Adaptations.</title>
        <authorList>
            <person name="Xiong Q."/>
            <person name="Wan A.T."/>
            <person name="Liu X."/>
            <person name="Fung C.S."/>
            <person name="Xiao X."/>
            <person name="Malainual N."/>
            <person name="Hou J."/>
            <person name="Wang L."/>
            <person name="Wang M."/>
            <person name="Yang K.Y."/>
            <person name="Cui Y."/>
            <person name="Leung E.L."/>
            <person name="Nong W."/>
            <person name="Shin S.K."/>
            <person name="Au S.W."/>
            <person name="Jeong K.Y."/>
            <person name="Chew F.T."/>
            <person name="Hui J.H."/>
            <person name="Leung T.F."/>
            <person name="Tungtrongchitr A."/>
            <person name="Zhong N."/>
            <person name="Liu Z."/>
            <person name="Tsui S.K."/>
        </authorList>
    </citation>
    <scope>NUCLEOTIDE SEQUENCE [LARGE SCALE GENOMIC DNA]</scope>
    <source>
        <strain evidence="2">Derp</strain>
    </source>
</reference>
<feature type="transmembrane region" description="Helical" evidence="1">
    <location>
        <begin position="505"/>
        <end position="524"/>
    </location>
</feature>
<feature type="transmembrane region" description="Helical" evidence="1">
    <location>
        <begin position="738"/>
        <end position="763"/>
    </location>
</feature>
<feature type="transmembrane region" description="Helical" evidence="1">
    <location>
        <begin position="896"/>
        <end position="914"/>
    </location>
</feature>
<gene>
    <name evidence="2" type="ORF">DERP_006944</name>
</gene>
<feature type="transmembrane region" description="Helical" evidence="1">
    <location>
        <begin position="1297"/>
        <end position="1317"/>
    </location>
</feature>
<protein>
    <submittedName>
        <fullName evidence="2">Uncharacterized protein</fullName>
    </submittedName>
</protein>
<proteinExistence type="predicted"/>
<feature type="transmembrane region" description="Helical" evidence="1">
    <location>
        <begin position="234"/>
        <end position="252"/>
    </location>
</feature>
<dbReference type="Proteomes" id="UP000887458">
    <property type="component" value="Unassembled WGS sequence"/>
</dbReference>
<feature type="transmembrane region" description="Helical" evidence="1">
    <location>
        <begin position="920"/>
        <end position="940"/>
    </location>
</feature>
<feature type="transmembrane region" description="Helical" evidence="1">
    <location>
        <begin position="389"/>
        <end position="415"/>
    </location>
</feature>
<feature type="transmembrane region" description="Helical" evidence="1">
    <location>
        <begin position="362"/>
        <end position="383"/>
    </location>
</feature>
<feature type="transmembrane region" description="Helical" evidence="1">
    <location>
        <begin position="44"/>
        <end position="67"/>
    </location>
</feature>
<name>A0ABQ8JTR1_DERPT</name>
<feature type="transmembrane region" description="Helical" evidence="1">
    <location>
        <begin position="984"/>
        <end position="1007"/>
    </location>
</feature>
<evidence type="ECO:0000256" key="1">
    <source>
        <dbReference type="SAM" id="Phobius"/>
    </source>
</evidence>
<feature type="transmembrane region" description="Helical" evidence="1">
    <location>
        <begin position="259"/>
        <end position="277"/>
    </location>
</feature>
<feature type="transmembrane region" description="Helical" evidence="1">
    <location>
        <begin position="689"/>
        <end position="707"/>
    </location>
</feature>
<keyword evidence="3" id="KW-1185">Reference proteome</keyword>
<feature type="transmembrane region" description="Helical" evidence="1">
    <location>
        <begin position="1196"/>
        <end position="1214"/>
    </location>
</feature>
<feature type="transmembrane region" description="Helical" evidence="1">
    <location>
        <begin position="1171"/>
        <end position="1189"/>
    </location>
</feature>
<evidence type="ECO:0000313" key="3">
    <source>
        <dbReference type="Proteomes" id="UP000887458"/>
    </source>
</evidence>
<keyword evidence="1" id="KW-1133">Transmembrane helix</keyword>
<feature type="transmembrane region" description="Helical" evidence="1">
    <location>
        <begin position="551"/>
        <end position="572"/>
    </location>
</feature>
<comment type="caution">
    <text evidence="2">The sequence shown here is derived from an EMBL/GenBank/DDBJ whole genome shotgun (WGS) entry which is preliminary data.</text>
</comment>
<evidence type="ECO:0000313" key="2">
    <source>
        <dbReference type="EMBL" id="KAH9426004.1"/>
    </source>
</evidence>
<keyword evidence="1" id="KW-0472">Membrane</keyword>
<organism evidence="2 3">
    <name type="scientific">Dermatophagoides pteronyssinus</name>
    <name type="common">European house dust mite</name>
    <dbReference type="NCBI Taxonomy" id="6956"/>
    <lineage>
        <taxon>Eukaryota</taxon>
        <taxon>Metazoa</taxon>
        <taxon>Ecdysozoa</taxon>
        <taxon>Arthropoda</taxon>
        <taxon>Chelicerata</taxon>
        <taxon>Arachnida</taxon>
        <taxon>Acari</taxon>
        <taxon>Acariformes</taxon>
        <taxon>Sarcoptiformes</taxon>
        <taxon>Astigmata</taxon>
        <taxon>Psoroptidia</taxon>
        <taxon>Analgoidea</taxon>
        <taxon>Pyroglyphidae</taxon>
        <taxon>Dermatophagoidinae</taxon>
        <taxon>Dermatophagoides</taxon>
    </lineage>
</organism>
<keyword evidence="1" id="KW-0812">Transmembrane</keyword>
<sequence length="1425" mass="171597">MNEIVVAVVLNSSKCSRMFLRIHEFSYGQIKQLVERKDDYRLRLLYRFEMAIIIIYIIRVMAIMLMLQWPDLFPIYRYDYFSDFIWRYHDIYNEFLLFILILVLLIIVVGLHTFYLCDKQTLAFQVLYDIMVINFEHYQKCLIKNPIIIKNAIELRRQNYLRKRMTIKKTIIPLFIYSRYCWLKAWFDSWFEMESFRLNRKMFIKNPMKLFTKAPVRARVYLAFYMIIQDGFNFILHLIAMFLSIYVISNLIKEFSEHYIESVGTWFIVILDLIVLLNGTMNLLQSGLLTIFAASTSSLVYCLCFNNLNRKFYSLIRNIGEKEYFPHFSLWQLQFICSEHNRLTGFIICTDRLKWSMALCQFLMVGIPMNVCFMCILIFGHPSQSEKQIYIFITVLHAFSSILPTASLAHIYNYIEHIRKYISRSIPYLGHLRLKLKYEQLYGHLMYGNLYCFTFGFDSLYFNIHFVNLSTKMFIRIHEFSYGQIKQLVEHNDDYRLRLLYRFEMVIIIIYIIRIMAIMLMFKWPDLFPLFRYDYFGDFIWRYRDIYDEFLLFRLLLVFILTVVGLHTFYLCDKQTLAFQVLYDIMVINFEHYRKCLIKDPIIIRNAIELRRKNYLQKRMTIKRSIIPLSIYSRYCWLHAWFDSWFEMESFRLNRRMFIKNPMKLFPKTPLRARIYLVFYMIIQDGINFIIHLISMIFSFYFAIIFIREFSENYVENFGTWFIIIIDLIALFNGTMNLLQSGLLTIFTASTSSLIYCLCFNNLNRKFHLLIRIMNPKRYLSHFSFWQLQFICSEHNRLTGYIICTDREKWNMALCKFLMVGIPMNVCFLCVIIFGHPGQSEQMYYLLITILHAFSSILPTASLAQIYNYILNIRKYISRTIPYLGHLRLKLKYEELYGRLMCGKPYCFTFGYIGPVTYTTLSQALTAYILIFILVTNFYLKNFNMTFQHLSLGFSTRMFIRIHEFSYGQIKQLVERKDDFRLRLLYRFEMAIIILTIVRVMAIMLMLKWPDLFPLYRYDHFGNFIWRYRDIYEEFLLFLLILVLLIIVVGLHTFYLCDKQTLAFQVLYDIMVINLEHYRKCHIKNPIIMRNAMEFRRQKYLRKRKGSIIPLFIYSRYCWLKAWFDSWLEMESFRLNRRMFIKNPMKLFTKAPVRARVYLAFYMIIQDGFNFILHLIAMIFIFFITAIFVKEFHENFVESFGTWVIIIIDIITLINGGMNLLQSALLTIFAASTSSLIYCLCFNDLNRKFNSLFIGQKEYFSNFSLWQLRFICFEHNRLTGYIICTDRLKWSMSLCQFLMVGIPMNVCFMCVLIFGHPSQSEKFLYIFITVLHAFSSILPTASLAHIYNYIKQIRKYITRGIPYLRHFRLKLKYDDLYGRLMYGKPYCFTFGYIGPVTYTTLSQAVTAYIGIFILVTNFYRKNFHT</sequence>
<feature type="transmembrane region" description="Helical" evidence="1">
    <location>
        <begin position="1323"/>
        <end position="1350"/>
    </location>
</feature>
<feature type="transmembrane region" description="Helical" evidence="1">
    <location>
        <begin position="843"/>
        <end position="870"/>
    </location>
</feature>
<reference evidence="2 3" key="1">
    <citation type="journal article" date="2018" name="J. Allergy Clin. Immunol.">
        <title>High-quality assembly of Dermatophagoides pteronyssinus genome and transcriptome reveals a wide range of novel allergens.</title>
        <authorList>
            <person name="Liu X.Y."/>
            <person name="Yang K.Y."/>
            <person name="Wang M.Q."/>
            <person name="Kwok J.S."/>
            <person name="Zeng X."/>
            <person name="Yang Z."/>
            <person name="Xiao X.J."/>
            <person name="Lau C.P."/>
            <person name="Li Y."/>
            <person name="Huang Z.M."/>
            <person name="Ba J.G."/>
            <person name="Yim A.K."/>
            <person name="Ouyang C.Y."/>
            <person name="Ngai S.M."/>
            <person name="Chan T.F."/>
            <person name="Leung E.L."/>
            <person name="Liu L."/>
            <person name="Liu Z.G."/>
            <person name="Tsui S.K."/>
        </authorList>
    </citation>
    <scope>NUCLEOTIDE SEQUENCE [LARGE SCALE GENOMIC DNA]</scope>
    <source>
        <strain evidence="2">Derp</strain>
    </source>
</reference>
<feature type="transmembrane region" description="Helical" evidence="1">
    <location>
        <begin position="1400"/>
        <end position="1419"/>
    </location>
</feature>
<accession>A0ABQ8JTR1</accession>
<feature type="transmembrane region" description="Helical" evidence="1">
    <location>
        <begin position="95"/>
        <end position="117"/>
    </location>
</feature>
<dbReference type="EMBL" id="NJHN03000012">
    <property type="protein sequence ID" value="KAH9426004.1"/>
    <property type="molecule type" value="Genomic_DNA"/>
</dbReference>
<feature type="transmembrane region" description="Helical" evidence="1">
    <location>
        <begin position="283"/>
        <end position="308"/>
    </location>
</feature>